<sequence>MAGNAAAFLGLKSTGDFVTDEMPENWREGVLRLHPNGDAPLTALTALMPSKQVDSPELNWWDKGLPTQRAALTDDAVYTDAALTSTYASGGVAGDTMYCKMAEASTKQFRAGHQVQIKDADDYRVTTTGKVTSVLKNGASSYVAIRLQIAANATYDLDTADTLFIIGSQFAEGAPTPAAVTYEPTKYENKTQIMRNPVDLTRTAMKTHTRTGDVYKEAKLDALELHSIEIEKALFWSELSEVIGDNGKPERTMRGLVPAIELYAADNVKDYTLDTDYSGDTWIESGEDFLDKMFELMFRFGKGEKLAFCGSGAMLGVMKLAKTYGNINLVPTDNAFGIQTVRWLTSFGMVHLKRHPLFSFEPTHRHSMVIIEPTRFEFMYVDDTFYKKDDTMRQGGQIGIDGILEEFLTEACLRYHFMPTAGYLNGVGLDNTL</sequence>
<reference evidence="1" key="1">
    <citation type="journal article" date="2015" name="Nature">
        <title>Complex archaea that bridge the gap between prokaryotes and eukaryotes.</title>
        <authorList>
            <person name="Spang A."/>
            <person name="Saw J.H."/>
            <person name="Jorgensen S.L."/>
            <person name="Zaremba-Niedzwiedzka K."/>
            <person name="Martijn J."/>
            <person name="Lind A.E."/>
            <person name="van Eijk R."/>
            <person name="Schleper C."/>
            <person name="Guy L."/>
            <person name="Ettema T.J."/>
        </authorList>
    </citation>
    <scope>NUCLEOTIDE SEQUENCE</scope>
</reference>
<evidence type="ECO:0008006" key="2">
    <source>
        <dbReference type="Google" id="ProtNLM"/>
    </source>
</evidence>
<comment type="caution">
    <text evidence="1">The sequence shown here is derived from an EMBL/GenBank/DDBJ whole genome shotgun (WGS) entry which is preliminary data.</text>
</comment>
<accession>A0A0F9UIQ6</accession>
<protein>
    <recommendedName>
        <fullName evidence="2">Capsid protein</fullName>
    </recommendedName>
</protein>
<proteinExistence type="predicted"/>
<dbReference type="AlphaFoldDB" id="A0A0F9UIQ6"/>
<dbReference type="Pfam" id="PF17236">
    <property type="entry name" value="SU10_MCP"/>
    <property type="match status" value="1"/>
</dbReference>
<dbReference type="EMBL" id="LAZR01000971">
    <property type="protein sequence ID" value="KKN53453.1"/>
    <property type="molecule type" value="Genomic_DNA"/>
</dbReference>
<organism evidence="1">
    <name type="scientific">marine sediment metagenome</name>
    <dbReference type="NCBI Taxonomy" id="412755"/>
    <lineage>
        <taxon>unclassified sequences</taxon>
        <taxon>metagenomes</taxon>
        <taxon>ecological metagenomes</taxon>
    </lineage>
</organism>
<gene>
    <name evidence="1" type="ORF">LCGC14_0602370</name>
</gene>
<name>A0A0F9UIQ6_9ZZZZ</name>
<evidence type="ECO:0000313" key="1">
    <source>
        <dbReference type="EMBL" id="KKN53453.1"/>
    </source>
</evidence>
<dbReference type="InterPro" id="IPR035198">
    <property type="entry name" value="SU10_MCP"/>
</dbReference>